<dbReference type="PANTHER" id="PTHR37544:SF3">
    <property type="entry name" value="SPRAY"/>
    <property type="match status" value="1"/>
</dbReference>
<keyword evidence="3" id="KW-1185">Reference proteome</keyword>
<keyword evidence="1" id="KW-0812">Transmembrane</keyword>
<keyword evidence="1" id="KW-1133">Transmembrane helix</keyword>
<dbReference type="AlphaFoldDB" id="A0A9P8RRW0"/>
<feature type="transmembrane region" description="Helical" evidence="1">
    <location>
        <begin position="299"/>
        <end position="322"/>
    </location>
</feature>
<dbReference type="Proteomes" id="UP000750711">
    <property type="component" value="Unassembled WGS sequence"/>
</dbReference>
<keyword evidence="1" id="KW-0472">Membrane</keyword>
<organism evidence="2 3">
    <name type="scientific">Trichoglossum hirsutum</name>
    <dbReference type="NCBI Taxonomy" id="265104"/>
    <lineage>
        <taxon>Eukaryota</taxon>
        <taxon>Fungi</taxon>
        <taxon>Dikarya</taxon>
        <taxon>Ascomycota</taxon>
        <taxon>Pezizomycotina</taxon>
        <taxon>Geoglossomycetes</taxon>
        <taxon>Geoglossales</taxon>
        <taxon>Geoglossaceae</taxon>
        <taxon>Trichoglossum</taxon>
    </lineage>
</organism>
<proteinExistence type="predicted"/>
<feature type="transmembrane region" description="Helical" evidence="1">
    <location>
        <begin position="179"/>
        <end position="198"/>
    </location>
</feature>
<comment type="caution">
    <text evidence="2">The sequence shown here is derived from an EMBL/GenBank/DDBJ whole genome shotgun (WGS) entry which is preliminary data.</text>
</comment>
<name>A0A9P8RRW0_9PEZI</name>
<reference evidence="2" key="1">
    <citation type="submission" date="2021-03" db="EMBL/GenBank/DDBJ databases">
        <title>Comparative genomics and phylogenomic investigation of the class Geoglossomycetes provide insights into ecological specialization and systematics.</title>
        <authorList>
            <person name="Melie T."/>
            <person name="Pirro S."/>
            <person name="Miller A.N."/>
            <person name="Quandt A."/>
        </authorList>
    </citation>
    <scope>NUCLEOTIDE SEQUENCE</scope>
    <source>
        <strain evidence="2">CAQ_001_2017</strain>
    </source>
</reference>
<dbReference type="PANTHER" id="PTHR37544">
    <property type="entry name" value="SPRAY-RELATED"/>
    <property type="match status" value="1"/>
</dbReference>
<dbReference type="InterPro" id="IPR021840">
    <property type="entry name" value="DUF3433"/>
</dbReference>
<accession>A0A9P8RRW0</accession>
<gene>
    <name evidence="2" type="ORF">GP486_002683</name>
</gene>
<feature type="transmembrane region" description="Helical" evidence="1">
    <location>
        <begin position="18"/>
        <end position="41"/>
    </location>
</feature>
<evidence type="ECO:0000256" key="1">
    <source>
        <dbReference type="SAM" id="Phobius"/>
    </source>
</evidence>
<dbReference type="Pfam" id="PF11915">
    <property type="entry name" value="DUF3433"/>
    <property type="match status" value="1"/>
</dbReference>
<evidence type="ECO:0000313" key="2">
    <source>
        <dbReference type="EMBL" id="KAH0562632.1"/>
    </source>
</evidence>
<feature type="transmembrane region" description="Helical" evidence="1">
    <location>
        <begin position="337"/>
        <end position="356"/>
    </location>
</feature>
<feature type="transmembrane region" description="Helical" evidence="1">
    <location>
        <begin position="62"/>
        <end position="83"/>
    </location>
</feature>
<protein>
    <submittedName>
        <fullName evidence="2">Uncharacterized protein</fullName>
    </submittedName>
</protein>
<dbReference type="EMBL" id="JAGHQM010000315">
    <property type="protein sequence ID" value="KAH0562632.1"/>
    <property type="molecule type" value="Genomic_DNA"/>
</dbReference>
<sequence>MYVAGTLFFAFDLTSQHWLFSAVLVSVYFPLTFVTSLKSAFLIVVPRNESGWDVRVSQPVTAVLIAIYPYLAVLACVMIIRLWNRSTGLKWDPVSIADQVALFHGSNVLNDFNGLELESSSAIQKALSEHKYRLGYWEKGTEKVCTIVTEDGDPPVTTDVPDDYHPYRVTFLQLTLPAMIFWALPLFFDIIGCIYGLAPKRIQRGIILDNTVEVIGYRIHMSQGVATLLFRGLPTFLSQLYSGFLWYGADIFFRVSQPFDGMYMYKEAKPASENILLEYQNNLPVIVSIKAAMNSHWRVAHLSAISLLGNLLPVLVGAVFTVDPGTENITVRTSIEVFYAVFAFLCLYLISLPIAWPPHRRQLPRLIITIADTITLCHASELMVDPAFDLQRKEDTRKHMEYKLFLEEHKYFVWKVSWHGTDGKRRLGFSISRELEGGEVQSVEWIDPKQVNQTQKGAVGCRSRQLKRKE</sequence>
<evidence type="ECO:0000313" key="3">
    <source>
        <dbReference type="Proteomes" id="UP000750711"/>
    </source>
</evidence>